<comment type="caution">
    <text evidence="1">The sequence shown here is derived from an EMBL/GenBank/DDBJ whole genome shotgun (WGS) entry which is preliminary data.</text>
</comment>
<evidence type="ECO:0000313" key="2">
    <source>
        <dbReference type="Proteomes" id="UP001157502"/>
    </source>
</evidence>
<gene>
    <name evidence="1" type="ORF">DPEC_G00332300</name>
</gene>
<reference evidence="1" key="1">
    <citation type="submission" date="2021-05" db="EMBL/GenBank/DDBJ databases">
        <authorList>
            <person name="Pan Q."/>
            <person name="Jouanno E."/>
            <person name="Zahm M."/>
            <person name="Klopp C."/>
            <person name="Cabau C."/>
            <person name="Louis A."/>
            <person name="Berthelot C."/>
            <person name="Parey E."/>
            <person name="Roest Crollius H."/>
            <person name="Montfort J."/>
            <person name="Robinson-Rechavi M."/>
            <person name="Bouchez O."/>
            <person name="Lampietro C."/>
            <person name="Lopez Roques C."/>
            <person name="Donnadieu C."/>
            <person name="Postlethwait J."/>
            <person name="Bobe J."/>
            <person name="Dillon D."/>
            <person name="Chandos A."/>
            <person name="von Hippel F."/>
            <person name="Guiguen Y."/>
        </authorList>
    </citation>
    <scope>NUCLEOTIDE SEQUENCE</scope>
    <source>
        <strain evidence="1">YG-Jan2019</strain>
    </source>
</reference>
<protein>
    <submittedName>
        <fullName evidence="1">Uncharacterized protein</fullName>
    </submittedName>
</protein>
<dbReference type="Proteomes" id="UP001157502">
    <property type="component" value="Chromosome 33"/>
</dbReference>
<evidence type="ECO:0000313" key="1">
    <source>
        <dbReference type="EMBL" id="KAJ7986815.1"/>
    </source>
</evidence>
<proteinExistence type="predicted"/>
<keyword evidence="2" id="KW-1185">Reference proteome</keyword>
<organism evidence="1 2">
    <name type="scientific">Dallia pectoralis</name>
    <name type="common">Alaska blackfish</name>
    <dbReference type="NCBI Taxonomy" id="75939"/>
    <lineage>
        <taxon>Eukaryota</taxon>
        <taxon>Metazoa</taxon>
        <taxon>Chordata</taxon>
        <taxon>Craniata</taxon>
        <taxon>Vertebrata</taxon>
        <taxon>Euteleostomi</taxon>
        <taxon>Actinopterygii</taxon>
        <taxon>Neopterygii</taxon>
        <taxon>Teleostei</taxon>
        <taxon>Protacanthopterygii</taxon>
        <taxon>Esociformes</taxon>
        <taxon>Umbridae</taxon>
        <taxon>Dallia</taxon>
    </lineage>
</organism>
<name>A0ACC2F611_DALPE</name>
<dbReference type="EMBL" id="CM055760">
    <property type="protein sequence ID" value="KAJ7986815.1"/>
    <property type="molecule type" value="Genomic_DNA"/>
</dbReference>
<accession>A0ACC2F611</accession>
<sequence length="126" mass="14646">MEWVGKGQRPEWQEVAVASPGVRGLWAQWDSLSLRDGMLWRRWKEPATVRERWQVVVPQSRRQEVLAHHHGQPGVGHFGVNKTLKRLQQAFYWVTCQREVQVYCQRCDACTARKGPMGQGRAPLQQ</sequence>